<reference evidence="1 2" key="1">
    <citation type="submission" date="2015-03" db="EMBL/GenBank/DDBJ databases">
        <authorList>
            <person name="Hassan Y.I."/>
            <person name="Lepp D."/>
            <person name="Zhou T."/>
        </authorList>
    </citation>
    <scope>NUCLEOTIDE SEQUENCE [LARGE SCALE GENOMIC DNA]</scope>
    <source>
        <strain evidence="1 2">GH2-10</strain>
    </source>
</reference>
<comment type="caution">
    <text evidence="1">The sequence shown here is derived from an EMBL/GenBank/DDBJ whole genome shotgun (WGS) entry which is preliminary data.</text>
</comment>
<evidence type="ECO:0000313" key="1">
    <source>
        <dbReference type="EMBL" id="KKB79888.1"/>
    </source>
</evidence>
<dbReference type="AlphaFoldDB" id="A0A0F5LC13"/>
<accession>A0A0F5LC13</accession>
<dbReference type="Proteomes" id="UP000033514">
    <property type="component" value="Unassembled WGS sequence"/>
</dbReference>
<organism evidence="1 2">
    <name type="scientific">Devosia soli</name>
    <dbReference type="NCBI Taxonomy" id="361041"/>
    <lineage>
        <taxon>Bacteria</taxon>
        <taxon>Pseudomonadati</taxon>
        <taxon>Pseudomonadota</taxon>
        <taxon>Alphaproteobacteria</taxon>
        <taxon>Hyphomicrobiales</taxon>
        <taxon>Devosiaceae</taxon>
        <taxon>Devosia</taxon>
    </lineage>
</organism>
<evidence type="ECO:0000313" key="2">
    <source>
        <dbReference type="Proteomes" id="UP000033514"/>
    </source>
</evidence>
<name>A0A0F5LC13_9HYPH</name>
<proteinExistence type="predicted"/>
<protein>
    <submittedName>
        <fullName evidence="1">Uncharacterized protein</fullName>
    </submittedName>
</protein>
<sequence>MSGEAEIPVNVGSWVEALCFTHEASDLMRPTVEPAAFHKDRTAGPRRIEHIPTYAYGLLRKLAEGPVLLHGLFGTDDEAAVFFLVSRGLAERTENQLVITHEGVELGGVLVP</sequence>
<gene>
    <name evidence="1" type="ORF">VW35_05245</name>
</gene>
<dbReference type="PATRIC" id="fig|361041.3.peg.357"/>
<dbReference type="EMBL" id="LAJG01000014">
    <property type="protein sequence ID" value="KKB79888.1"/>
    <property type="molecule type" value="Genomic_DNA"/>
</dbReference>
<keyword evidence="2" id="KW-1185">Reference proteome</keyword>